<comment type="caution">
    <text evidence="9">Lacks conserved residue(s) required for the propagation of feature annotation.</text>
</comment>
<dbReference type="GO" id="GO:0008201">
    <property type="term" value="F:heparin binding"/>
    <property type="evidence" value="ECO:0007669"/>
    <property type="project" value="TreeGrafter"/>
</dbReference>
<accession>A0A8J4V3J5</accession>
<feature type="signal peptide" evidence="10">
    <location>
        <begin position="1"/>
        <end position="22"/>
    </location>
</feature>
<dbReference type="SUPFAM" id="SSF57196">
    <property type="entry name" value="EGF/Laminin"/>
    <property type="match status" value="2"/>
</dbReference>
<evidence type="ECO:0000256" key="8">
    <source>
        <dbReference type="ARBA" id="ARBA00023180"/>
    </source>
</evidence>
<dbReference type="InterPro" id="IPR018097">
    <property type="entry name" value="EGF_Ca-bd_CS"/>
</dbReference>
<evidence type="ECO:0000256" key="9">
    <source>
        <dbReference type="PROSITE-ProRule" id="PRU00076"/>
    </source>
</evidence>
<evidence type="ECO:0000256" key="10">
    <source>
        <dbReference type="SAM" id="SignalP"/>
    </source>
</evidence>
<dbReference type="PROSITE" id="PS01187">
    <property type="entry name" value="EGF_CA"/>
    <property type="match status" value="1"/>
</dbReference>
<dbReference type="EMBL" id="QNUK01000010">
    <property type="protein sequence ID" value="KAF5908795.1"/>
    <property type="molecule type" value="Genomic_DNA"/>
</dbReference>
<dbReference type="PROSITE" id="PS00010">
    <property type="entry name" value="ASX_HYDROXYL"/>
    <property type="match status" value="2"/>
</dbReference>
<dbReference type="PROSITE" id="PS50026">
    <property type="entry name" value="EGF_3"/>
    <property type="match status" value="2"/>
</dbReference>
<dbReference type="GO" id="GO:0005509">
    <property type="term" value="F:calcium ion binding"/>
    <property type="evidence" value="ECO:0007669"/>
    <property type="project" value="InterPro"/>
</dbReference>
<dbReference type="FunFam" id="2.10.25.10:FF:000019">
    <property type="entry name" value="latent-transforming growth factor beta-binding protein 1 isoform X2"/>
    <property type="match status" value="1"/>
</dbReference>
<organism evidence="12 13">
    <name type="scientific">Clarias magur</name>
    <name type="common">Asian catfish</name>
    <name type="synonym">Macropteronotus magur</name>
    <dbReference type="NCBI Taxonomy" id="1594786"/>
    <lineage>
        <taxon>Eukaryota</taxon>
        <taxon>Metazoa</taxon>
        <taxon>Chordata</taxon>
        <taxon>Craniata</taxon>
        <taxon>Vertebrata</taxon>
        <taxon>Euteleostomi</taxon>
        <taxon>Actinopterygii</taxon>
        <taxon>Neopterygii</taxon>
        <taxon>Teleostei</taxon>
        <taxon>Ostariophysi</taxon>
        <taxon>Siluriformes</taxon>
        <taxon>Clariidae</taxon>
        <taxon>Clarias</taxon>
    </lineage>
</organism>
<feature type="chain" id="PRO_5035235037" evidence="10">
    <location>
        <begin position="23"/>
        <end position="139"/>
    </location>
</feature>
<dbReference type="InterPro" id="IPR049883">
    <property type="entry name" value="NOTCH1_EGF-like"/>
</dbReference>
<feature type="domain" description="EGF-like" evidence="11">
    <location>
        <begin position="38"/>
        <end position="76"/>
    </location>
</feature>
<evidence type="ECO:0000256" key="6">
    <source>
        <dbReference type="ARBA" id="ARBA00022737"/>
    </source>
</evidence>
<evidence type="ECO:0000259" key="11">
    <source>
        <dbReference type="PROSITE" id="PS50026"/>
    </source>
</evidence>
<keyword evidence="7" id="KW-1015">Disulfide bond</keyword>
<protein>
    <submittedName>
        <fullName evidence="12">CD97 antigen isoform X1</fullName>
    </submittedName>
</protein>
<evidence type="ECO:0000256" key="7">
    <source>
        <dbReference type="ARBA" id="ARBA00023157"/>
    </source>
</evidence>
<dbReference type="Pfam" id="PF07645">
    <property type="entry name" value="EGF_CA"/>
    <property type="match status" value="2"/>
</dbReference>
<reference evidence="12" key="1">
    <citation type="submission" date="2020-07" db="EMBL/GenBank/DDBJ databases">
        <title>Clarias magur genome sequencing, assembly and annotation.</title>
        <authorList>
            <person name="Kushwaha B."/>
            <person name="Kumar R."/>
            <person name="Das P."/>
            <person name="Joshi C.G."/>
            <person name="Kumar D."/>
            <person name="Nagpure N.S."/>
            <person name="Pandey M."/>
            <person name="Agarwal S."/>
            <person name="Srivastava S."/>
            <person name="Singh M."/>
            <person name="Sahoo L."/>
            <person name="Jayasankar P."/>
            <person name="Meher P.K."/>
            <person name="Koringa P.G."/>
            <person name="Iquebal M.A."/>
            <person name="Das S.P."/>
            <person name="Bit A."/>
            <person name="Patnaik S."/>
            <person name="Patel N."/>
            <person name="Shah T.M."/>
            <person name="Hinsu A."/>
            <person name="Jena J.K."/>
        </authorList>
    </citation>
    <scope>NUCLEOTIDE SEQUENCE</scope>
    <source>
        <strain evidence="12">CIFAMagur01</strain>
        <tissue evidence="12">Testis</tissue>
    </source>
</reference>
<gene>
    <name evidence="12" type="primary">adgre5</name>
    <name evidence="12" type="ORF">DAT39_001449</name>
</gene>
<evidence type="ECO:0000256" key="4">
    <source>
        <dbReference type="ARBA" id="ARBA00022536"/>
    </source>
</evidence>
<feature type="domain" description="EGF-like" evidence="11">
    <location>
        <begin position="89"/>
        <end position="127"/>
    </location>
</feature>
<evidence type="ECO:0000256" key="3">
    <source>
        <dbReference type="ARBA" id="ARBA00022530"/>
    </source>
</evidence>
<dbReference type="Proteomes" id="UP000727407">
    <property type="component" value="Unassembled WGS sequence"/>
</dbReference>
<keyword evidence="13" id="KW-1185">Reference proteome</keyword>
<keyword evidence="4 9" id="KW-0245">EGF-like domain</keyword>
<dbReference type="PANTHER" id="PTHR24042:SF5">
    <property type="entry name" value="EGF-LIKE CALCIUM-BINDING DOMAIN-CONTAINING PROTEIN"/>
    <property type="match status" value="1"/>
</dbReference>
<evidence type="ECO:0000313" key="13">
    <source>
        <dbReference type="Proteomes" id="UP000727407"/>
    </source>
</evidence>
<dbReference type="GO" id="GO:0005615">
    <property type="term" value="C:extracellular space"/>
    <property type="evidence" value="ECO:0007669"/>
    <property type="project" value="TreeGrafter"/>
</dbReference>
<keyword evidence="2" id="KW-0964">Secreted</keyword>
<comment type="subcellular location">
    <subcellularLocation>
        <location evidence="1">Secreted</location>
        <location evidence="1">Extracellular space</location>
        <location evidence="1">Extracellular matrix</location>
    </subcellularLocation>
</comment>
<dbReference type="CDD" id="cd00054">
    <property type="entry name" value="EGF_CA"/>
    <property type="match status" value="2"/>
</dbReference>
<dbReference type="FunFam" id="2.10.25.10:FF:000038">
    <property type="entry name" value="Fibrillin 2"/>
    <property type="match status" value="1"/>
</dbReference>
<feature type="non-terminal residue" evidence="12">
    <location>
        <position position="139"/>
    </location>
</feature>
<dbReference type="Gene3D" id="2.10.25.10">
    <property type="entry name" value="Laminin"/>
    <property type="match status" value="2"/>
</dbReference>
<sequence>MSCWYLLFWGLLLAVLKEPTAIESCDIGYIIENGECVDDNECEYEDPICGANAVCYNTYGSYYCQCVTRYRSTSRTVNFTQENGGKCKDINECKESKSICGSNAECSNTPGSYYCTCDPGFVASNRQEQFNASQSVTCN</sequence>
<evidence type="ECO:0000256" key="2">
    <source>
        <dbReference type="ARBA" id="ARBA00022525"/>
    </source>
</evidence>
<evidence type="ECO:0000256" key="1">
    <source>
        <dbReference type="ARBA" id="ARBA00004498"/>
    </source>
</evidence>
<keyword evidence="8" id="KW-0325">Glycoprotein</keyword>
<name>A0A8J4V3J5_CLAMG</name>
<evidence type="ECO:0000313" key="12">
    <source>
        <dbReference type="EMBL" id="KAF5908795.1"/>
    </source>
</evidence>
<proteinExistence type="predicted"/>
<dbReference type="PANTHER" id="PTHR24042">
    <property type="entry name" value="NEL HOMOLOG"/>
    <property type="match status" value="1"/>
</dbReference>
<dbReference type="SMART" id="SM00179">
    <property type="entry name" value="EGF_CA"/>
    <property type="match status" value="2"/>
</dbReference>
<dbReference type="GO" id="GO:0030855">
    <property type="term" value="P:epithelial cell differentiation"/>
    <property type="evidence" value="ECO:0007669"/>
    <property type="project" value="UniProtKB-ARBA"/>
</dbReference>
<evidence type="ECO:0000256" key="5">
    <source>
        <dbReference type="ARBA" id="ARBA00022729"/>
    </source>
</evidence>
<dbReference type="InterPro" id="IPR000742">
    <property type="entry name" value="EGF"/>
</dbReference>
<dbReference type="OrthoDB" id="4405280at2759"/>
<dbReference type="InterPro" id="IPR001881">
    <property type="entry name" value="EGF-like_Ca-bd_dom"/>
</dbReference>
<keyword evidence="3" id="KW-0272">Extracellular matrix</keyword>
<keyword evidence="6" id="KW-0677">Repeat</keyword>
<dbReference type="InterPro" id="IPR000152">
    <property type="entry name" value="EGF-type_Asp/Asn_hydroxyl_site"/>
</dbReference>
<dbReference type="InterPro" id="IPR051586">
    <property type="entry name" value="PKC-binding_NELL"/>
</dbReference>
<keyword evidence="5 10" id="KW-0732">Signal</keyword>
<dbReference type="AlphaFoldDB" id="A0A8J4V3J5"/>
<comment type="caution">
    <text evidence="12">The sequence shown here is derived from an EMBL/GenBank/DDBJ whole genome shotgun (WGS) entry which is preliminary data.</text>
</comment>
<dbReference type="SMART" id="SM00181">
    <property type="entry name" value="EGF"/>
    <property type="match status" value="2"/>
</dbReference>